<keyword evidence="8 9" id="KW-0460">Magnesium</keyword>
<comment type="subunit">
    <text evidence="9">Homodimer.</text>
</comment>
<reference evidence="11 12" key="1">
    <citation type="submission" date="2019-09" db="EMBL/GenBank/DDBJ databases">
        <title>Draft genome sequences of 48 bacterial type strains from the CCUG.</title>
        <authorList>
            <person name="Tunovic T."/>
            <person name="Pineiro-Iglesias B."/>
            <person name="Unosson C."/>
            <person name="Inganas E."/>
            <person name="Ohlen M."/>
            <person name="Cardew S."/>
            <person name="Jensie-Markopoulos S."/>
            <person name="Salva-Serra F."/>
            <person name="Jaen-Luchoro D."/>
            <person name="Karlsson R."/>
            <person name="Svensson-Stadler L."/>
            <person name="Chun J."/>
            <person name="Moore E."/>
        </authorList>
    </citation>
    <scope>NUCLEOTIDE SEQUENCE [LARGE SCALE GENOMIC DNA]</scope>
    <source>
        <strain evidence="11 12">CCUG 30977</strain>
    </source>
</reference>
<feature type="binding site" evidence="9">
    <location>
        <position position="104"/>
    </location>
    <ligand>
        <name>substrate</name>
    </ligand>
</feature>
<gene>
    <name evidence="9" type="primary">ackA</name>
    <name evidence="11" type="ORF">F7Q92_14180</name>
</gene>
<dbReference type="GO" id="GO:0005829">
    <property type="term" value="C:cytosol"/>
    <property type="evidence" value="ECO:0007669"/>
    <property type="project" value="TreeGrafter"/>
</dbReference>
<comment type="pathway">
    <text evidence="9">Metabolic intermediate biosynthesis; acetyl-CoA biosynthesis; acetyl-CoA from acetate: step 1/2.</text>
</comment>
<dbReference type="Pfam" id="PF00871">
    <property type="entry name" value="Acetate_kinase"/>
    <property type="match status" value="1"/>
</dbReference>
<evidence type="ECO:0000256" key="8">
    <source>
        <dbReference type="ARBA" id="ARBA00022842"/>
    </source>
</evidence>
<dbReference type="GO" id="GO:0005524">
    <property type="term" value="F:ATP binding"/>
    <property type="evidence" value="ECO:0007669"/>
    <property type="project" value="UniProtKB-KW"/>
</dbReference>
<evidence type="ECO:0000256" key="9">
    <source>
        <dbReference type="HAMAP-Rule" id="MF_00020"/>
    </source>
</evidence>
<dbReference type="GO" id="GO:0008776">
    <property type="term" value="F:acetate kinase activity"/>
    <property type="evidence" value="ECO:0007669"/>
    <property type="project" value="UniProtKB-UniRule"/>
</dbReference>
<evidence type="ECO:0000256" key="7">
    <source>
        <dbReference type="ARBA" id="ARBA00022840"/>
    </source>
</evidence>
<feature type="active site" description="Proton donor/acceptor" evidence="9">
    <location>
        <position position="161"/>
    </location>
</feature>
<dbReference type="GO" id="GO:0006085">
    <property type="term" value="P:acetyl-CoA biosynthetic process"/>
    <property type="evidence" value="ECO:0007669"/>
    <property type="project" value="UniProtKB-UniRule"/>
</dbReference>
<feature type="binding site" evidence="9">
    <location>
        <begin position="337"/>
        <end position="341"/>
    </location>
    <ligand>
        <name>ATP</name>
        <dbReference type="ChEBI" id="CHEBI:30616"/>
    </ligand>
</feature>
<evidence type="ECO:0000256" key="4">
    <source>
        <dbReference type="ARBA" id="ARBA00022723"/>
    </source>
</evidence>
<dbReference type="NCBIfam" id="TIGR00016">
    <property type="entry name" value="ackA"/>
    <property type="match status" value="1"/>
</dbReference>
<dbReference type="PANTHER" id="PTHR21060">
    <property type="entry name" value="ACETATE KINASE"/>
    <property type="match status" value="1"/>
</dbReference>
<evidence type="ECO:0000256" key="6">
    <source>
        <dbReference type="ARBA" id="ARBA00022777"/>
    </source>
</evidence>
<evidence type="ECO:0000256" key="1">
    <source>
        <dbReference type="ARBA" id="ARBA00008748"/>
    </source>
</evidence>
<keyword evidence="6 9" id="KW-0418">Kinase</keyword>
<comment type="catalytic activity">
    <reaction evidence="9">
        <text>acetate + ATP = acetyl phosphate + ADP</text>
        <dbReference type="Rhea" id="RHEA:11352"/>
        <dbReference type="ChEBI" id="CHEBI:22191"/>
        <dbReference type="ChEBI" id="CHEBI:30089"/>
        <dbReference type="ChEBI" id="CHEBI:30616"/>
        <dbReference type="ChEBI" id="CHEBI:456216"/>
        <dbReference type="EC" id="2.7.2.1"/>
    </reaction>
</comment>
<comment type="caution">
    <text evidence="11">The sequence shown here is derived from an EMBL/GenBank/DDBJ whole genome shotgun (WGS) entry which is preliminary data.</text>
</comment>
<keyword evidence="2 9" id="KW-0963">Cytoplasm</keyword>
<dbReference type="UniPathway" id="UPA00340">
    <property type="reaction ID" value="UER00458"/>
</dbReference>
<dbReference type="AlphaFoldDB" id="A0A643F9H4"/>
<feature type="binding site" evidence="9">
    <location>
        <position position="34"/>
    </location>
    <ligand>
        <name>ATP</name>
        <dbReference type="ChEBI" id="CHEBI:30616"/>
    </ligand>
</feature>
<dbReference type="PROSITE" id="PS01076">
    <property type="entry name" value="ACETATE_KINASE_2"/>
    <property type="match status" value="1"/>
</dbReference>
<dbReference type="Gene3D" id="3.30.420.40">
    <property type="match status" value="2"/>
</dbReference>
<dbReference type="GO" id="GO:0006083">
    <property type="term" value="P:acetate metabolic process"/>
    <property type="evidence" value="ECO:0007669"/>
    <property type="project" value="TreeGrafter"/>
</dbReference>
<dbReference type="PROSITE" id="PS01075">
    <property type="entry name" value="ACETATE_KINASE_1"/>
    <property type="match status" value="1"/>
</dbReference>
<feature type="binding site" evidence="9">
    <location>
        <begin position="218"/>
        <end position="222"/>
    </location>
    <ligand>
        <name>ATP</name>
        <dbReference type="ChEBI" id="CHEBI:30616"/>
    </ligand>
</feature>
<dbReference type="Proteomes" id="UP000430120">
    <property type="component" value="Unassembled WGS sequence"/>
</dbReference>
<accession>A0A643F9H4</accession>
<evidence type="ECO:0000256" key="5">
    <source>
        <dbReference type="ARBA" id="ARBA00022741"/>
    </source>
</evidence>
<keyword evidence="7 9" id="KW-0067">ATP-binding</keyword>
<dbReference type="RefSeq" id="WP_151124779.1">
    <property type="nucleotide sequence ID" value="NZ_CP088081.1"/>
</dbReference>
<dbReference type="PRINTS" id="PR00471">
    <property type="entry name" value="ACETATEKNASE"/>
</dbReference>
<protein>
    <recommendedName>
        <fullName evidence="9">Acetate kinase</fullName>
        <ecNumber evidence="9">2.7.2.1</ecNumber>
    </recommendedName>
    <alternativeName>
        <fullName evidence="9">Acetokinase</fullName>
    </alternativeName>
</protein>
<name>A0A643F9H4_IDEDE</name>
<evidence type="ECO:0000313" key="12">
    <source>
        <dbReference type="Proteomes" id="UP000430120"/>
    </source>
</evidence>
<dbReference type="EC" id="2.7.2.1" evidence="9"/>
<dbReference type="PIRSF" id="PIRSF000722">
    <property type="entry name" value="Acetate_prop_kin"/>
    <property type="match status" value="1"/>
</dbReference>
<dbReference type="HAMAP" id="MF_00020">
    <property type="entry name" value="Acetate_kinase"/>
    <property type="match status" value="1"/>
</dbReference>
<proteinExistence type="inferred from homology"/>
<comment type="function">
    <text evidence="9">Catalyzes the formation of acetyl phosphate from acetate and ATP. Can also catalyze the reverse reaction.</text>
</comment>
<keyword evidence="12" id="KW-1185">Reference proteome</keyword>
<keyword evidence="4 9" id="KW-0479">Metal-binding</keyword>
<feature type="binding site" evidence="9">
    <location>
        <position position="392"/>
    </location>
    <ligand>
        <name>Mg(2+)</name>
        <dbReference type="ChEBI" id="CHEBI:18420"/>
    </ligand>
</feature>
<dbReference type="InterPro" id="IPR023865">
    <property type="entry name" value="Aliphatic_acid_kinase_CS"/>
</dbReference>
<evidence type="ECO:0000256" key="10">
    <source>
        <dbReference type="RuleBase" id="RU003835"/>
    </source>
</evidence>
<dbReference type="InterPro" id="IPR004372">
    <property type="entry name" value="Ac/propionate_kinase"/>
</dbReference>
<dbReference type="EMBL" id="VZPB01000035">
    <property type="protein sequence ID" value="KAB0579902.1"/>
    <property type="molecule type" value="Genomic_DNA"/>
</dbReference>
<evidence type="ECO:0000256" key="3">
    <source>
        <dbReference type="ARBA" id="ARBA00022679"/>
    </source>
</evidence>
<feature type="site" description="Transition state stabilizer" evidence="9">
    <location>
        <position position="192"/>
    </location>
</feature>
<keyword evidence="5 9" id="KW-0547">Nucleotide-binding</keyword>
<dbReference type="PANTHER" id="PTHR21060:SF21">
    <property type="entry name" value="ACETATE KINASE"/>
    <property type="match status" value="1"/>
</dbReference>
<comment type="similarity">
    <text evidence="1 9 10">Belongs to the acetokinase family.</text>
</comment>
<organism evidence="11 12">
    <name type="scientific">Ideonella dechloratans</name>
    <dbReference type="NCBI Taxonomy" id="36863"/>
    <lineage>
        <taxon>Bacteria</taxon>
        <taxon>Pseudomonadati</taxon>
        <taxon>Pseudomonadota</taxon>
        <taxon>Betaproteobacteria</taxon>
        <taxon>Burkholderiales</taxon>
        <taxon>Sphaerotilaceae</taxon>
        <taxon>Ideonella</taxon>
    </lineage>
</organism>
<dbReference type="SUPFAM" id="SSF53067">
    <property type="entry name" value="Actin-like ATPase domain"/>
    <property type="match status" value="2"/>
</dbReference>
<feature type="binding site" evidence="9">
    <location>
        <begin position="292"/>
        <end position="294"/>
    </location>
    <ligand>
        <name>ATP</name>
        <dbReference type="ChEBI" id="CHEBI:30616"/>
    </ligand>
</feature>
<dbReference type="OrthoDB" id="9802453at2"/>
<comment type="cofactor">
    <cofactor evidence="9">
        <name>Mg(2+)</name>
        <dbReference type="ChEBI" id="CHEBI:18420"/>
    </cofactor>
    <cofactor evidence="9">
        <name>Mn(2+)</name>
        <dbReference type="ChEBI" id="CHEBI:29035"/>
    </cofactor>
    <text evidence="9">Mg(2+). Can also accept Mn(2+).</text>
</comment>
<feature type="binding site" evidence="9">
    <location>
        <position position="27"/>
    </location>
    <ligand>
        <name>Mg(2+)</name>
        <dbReference type="ChEBI" id="CHEBI:18420"/>
    </ligand>
</feature>
<dbReference type="GO" id="GO:0000287">
    <property type="term" value="F:magnesium ion binding"/>
    <property type="evidence" value="ECO:0007669"/>
    <property type="project" value="UniProtKB-UniRule"/>
</dbReference>
<keyword evidence="3 9" id="KW-0808">Transferase</keyword>
<evidence type="ECO:0000256" key="2">
    <source>
        <dbReference type="ARBA" id="ARBA00022490"/>
    </source>
</evidence>
<dbReference type="InterPro" id="IPR043129">
    <property type="entry name" value="ATPase_NBD"/>
</dbReference>
<feature type="site" description="Transition state stabilizer" evidence="9">
    <location>
        <position position="251"/>
    </location>
</feature>
<sequence>MNAADALALPPGLNRVLRGHAAVLSVNAGSSSLKFGVYAEHGPAVWSGEFQGLEPGGQPRLCVGGHDALPLPPRDSLGRFELALTLLVETLGRAGIRLKGVAHRIVHGGQRFVEPCLLDEPTLAALAELNPLAPLHQPHNLAGVRSLQKALPDLPQVGCFDTAFHAGMPAVEHRLPIDRSLWDQGVQRYGFHGLSYQFVMRELQRRTPRAAGRVLMAHLGNGASLCAALNGASVATTMGFSALDGLMMGTRSGSVDPGVLLHLWRQGQTVDEVETLLYKRSGLKGVSGLSADMRTLRASEAPAAREAIELFTYRLLREAGALLAVLGGVDVIAFTGGIGEHDAQLREDLLTRLTWLGTRPDAAANHDARGDRVAPIHAAGSPVEVWVVPTDEGRVAARATFALLRQQGLA</sequence>
<dbReference type="InterPro" id="IPR000890">
    <property type="entry name" value="Aliphatic_acid_kin_short-chain"/>
</dbReference>
<comment type="subcellular location">
    <subcellularLocation>
        <location evidence="9">Cytoplasm</location>
    </subcellularLocation>
</comment>
<evidence type="ECO:0000313" key="11">
    <source>
        <dbReference type="EMBL" id="KAB0579902.1"/>
    </source>
</evidence>